<dbReference type="Pfam" id="PF00550">
    <property type="entry name" value="PP-binding"/>
    <property type="match status" value="1"/>
</dbReference>
<dbReference type="STRING" id="573061.Clocel_2279"/>
<dbReference type="Gene3D" id="3.40.50.12780">
    <property type="entry name" value="N-terminal domain of ligase-like"/>
    <property type="match status" value="1"/>
</dbReference>
<organism evidence="2 3">
    <name type="scientific">Clostridium cellulovorans (strain ATCC 35296 / DSM 3052 / OCM 3 / 743B)</name>
    <dbReference type="NCBI Taxonomy" id="573061"/>
    <lineage>
        <taxon>Bacteria</taxon>
        <taxon>Bacillati</taxon>
        <taxon>Bacillota</taxon>
        <taxon>Clostridia</taxon>
        <taxon>Eubacteriales</taxon>
        <taxon>Clostridiaceae</taxon>
        <taxon>Clostridium</taxon>
    </lineage>
</organism>
<dbReference type="HOGENOM" id="CLU_000022_2_4_9"/>
<dbReference type="InterPro" id="IPR010071">
    <property type="entry name" value="AA_adenyl_dom"/>
</dbReference>
<dbReference type="Pfam" id="PF00668">
    <property type="entry name" value="Condensation"/>
    <property type="match status" value="1"/>
</dbReference>
<dbReference type="InterPro" id="IPR001242">
    <property type="entry name" value="Condensation_dom"/>
</dbReference>
<dbReference type="InterPro" id="IPR000873">
    <property type="entry name" value="AMP-dep_synth/lig_dom"/>
</dbReference>
<dbReference type="AlphaFoldDB" id="D9SP46"/>
<dbReference type="Gene3D" id="3.30.559.30">
    <property type="entry name" value="Nonribosomal peptide synthetase, condensation domain"/>
    <property type="match status" value="1"/>
</dbReference>
<dbReference type="PROSITE" id="PS50075">
    <property type="entry name" value="CARRIER"/>
    <property type="match status" value="1"/>
</dbReference>
<dbReference type="Gene3D" id="1.10.1200.10">
    <property type="entry name" value="ACP-like"/>
    <property type="match status" value="1"/>
</dbReference>
<name>D9SP46_CLOC7</name>
<sequence length="829" mass="94285">MKKMYEQSNFWINYIGEDHDKSVIRTEEFIEQQGNCSGFNKHEFEINDRTYSIMKKISNNSDVLTLTILTSALEILIHKYSGCKDVTIGMPIYNQNDNYDYINKVLLIKNNIYNENSCSMILNSTKDLINKAVANQNAPLNELFDITAISNNLFDIAVILKNIQDINYLDDSKYSICFVFDDSGSNLSCEIFYDEQKYKSSYIRTISKHFIFVLDKLVDNPGKNIQEINVVDHDEMDLMLNVFNGKIEEIRDINLIDIFKNIVNEYPNKIAVKYIEKNITYKEIDEKSDKVAKKLIECGVNMNDVIAICCKSGIDFAVSIFGVLKVGATYLPIDFEQPCDRIEIIIKDCKSSKAICDKEAADVFKNIKVSVVNIDEINDVKSEWKYKKYNDSNLAYIIYTSGTTGIPKGVKIQHKSIVNYILWRNQQYSINSEDVILQTLSSAFDGYVSNFYSALLSGSTLICASREERIDMKKLVNIITSCKVTNISIVPTLFNNILDCIETSGLTSLKSVVFGGEKIGKSTIEIVKEKIPHIVLYNEYGPTECCVATSYNKISGIEDVSSIGKPIPNSNIFILNKQNDLIPIGFVGELCISGIGLSTGYVNNTKLNQSKFIINKYSNSIMYKTGDMAYWNKDGSVSILGRMDNQIKISGYRIELEEIESVIRTIPDVIDVSVIVNKNISNEDTLNAYLKLKPTINNDSIRKVLSEKLPYYMIPSRYYIVEEFPSTIFGKLDKIKLVQIGKELNFDLDDKENYTDIQKRLYTIWSCILNHDNFGKNDGFFLLGADSLKATKLCIKIEMEFNISMDVIDIFSNDTICLQEEFINSKIMP</sequence>
<dbReference type="NCBIfam" id="TIGR01733">
    <property type="entry name" value="AA-adenyl-dom"/>
    <property type="match status" value="1"/>
</dbReference>
<reference evidence="2 3" key="1">
    <citation type="submission" date="2010-08" db="EMBL/GenBank/DDBJ databases">
        <title>Complete sequence of Clostridium cellulovorans 743B.</title>
        <authorList>
            <consortium name="US DOE Joint Genome Institute"/>
            <person name="Lucas S."/>
            <person name="Copeland A."/>
            <person name="Lapidus A."/>
            <person name="Cheng J.-F."/>
            <person name="Bruce D."/>
            <person name="Goodwin L."/>
            <person name="Pitluck S."/>
            <person name="Chertkov O."/>
            <person name="Detter J.C."/>
            <person name="Han C."/>
            <person name="Tapia R."/>
            <person name="Land M."/>
            <person name="Hauser L."/>
            <person name="Chang Y.-J."/>
            <person name="Jeffries C."/>
            <person name="Kyrpides N."/>
            <person name="Ivanova N."/>
            <person name="Mikhailova N."/>
            <person name="Hemme C.L."/>
            <person name="Woyke T."/>
        </authorList>
    </citation>
    <scope>NUCLEOTIDE SEQUENCE [LARGE SCALE GENOMIC DNA]</scope>
    <source>
        <strain evidence="3">ATCC 35296 / DSM 3052 / OCM 3 / 743B</strain>
    </source>
</reference>
<dbReference type="PANTHER" id="PTHR45527">
    <property type="entry name" value="NONRIBOSOMAL PEPTIDE SYNTHETASE"/>
    <property type="match status" value="1"/>
</dbReference>
<feature type="domain" description="Carrier" evidence="1">
    <location>
        <begin position="752"/>
        <end position="827"/>
    </location>
</feature>
<dbReference type="Pfam" id="PF00501">
    <property type="entry name" value="AMP-binding"/>
    <property type="match status" value="1"/>
</dbReference>
<dbReference type="GO" id="GO:0031177">
    <property type="term" value="F:phosphopantetheine binding"/>
    <property type="evidence" value="ECO:0007669"/>
    <property type="project" value="TreeGrafter"/>
</dbReference>
<dbReference type="InterPro" id="IPR036736">
    <property type="entry name" value="ACP-like_sf"/>
</dbReference>
<dbReference type="Gene3D" id="3.30.300.30">
    <property type="match status" value="1"/>
</dbReference>
<dbReference type="CDD" id="cd05930">
    <property type="entry name" value="A_NRPS"/>
    <property type="match status" value="1"/>
</dbReference>
<dbReference type="InterPro" id="IPR042099">
    <property type="entry name" value="ANL_N_sf"/>
</dbReference>
<protein>
    <submittedName>
        <fullName evidence="2">Amino acid adenylation domain protein</fullName>
    </submittedName>
</protein>
<dbReference type="EMBL" id="CP002160">
    <property type="protein sequence ID" value="ADL52011.1"/>
    <property type="molecule type" value="Genomic_DNA"/>
</dbReference>
<dbReference type="PANTHER" id="PTHR45527:SF1">
    <property type="entry name" value="FATTY ACID SYNTHASE"/>
    <property type="match status" value="1"/>
</dbReference>
<dbReference type="SUPFAM" id="SSF56801">
    <property type="entry name" value="Acetyl-CoA synthetase-like"/>
    <property type="match status" value="1"/>
</dbReference>
<dbReference type="Proteomes" id="UP000002730">
    <property type="component" value="Chromosome"/>
</dbReference>
<evidence type="ECO:0000259" key="1">
    <source>
        <dbReference type="PROSITE" id="PS50075"/>
    </source>
</evidence>
<evidence type="ECO:0000313" key="2">
    <source>
        <dbReference type="EMBL" id="ADL52011.1"/>
    </source>
</evidence>
<dbReference type="InterPro" id="IPR020845">
    <property type="entry name" value="AMP-binding_CS"/>
</dbReference>
<dbReference type="Pfam" id="PF13193">
    <property type="entry name" value="AMP-binding_C"/>
    <property type="match status" value="1"/>
</dbReference>
<dbReference type="RefSeq" id="WP_010076756.1">
    <property type="nucleotide sequence ID" value="NC_014393.1"/>
</dbReference>
<dbReference type="SUPFAM" id="SSF47336">
    <property type="entry name" value="ACP-like"/>
    <property type="match status" value="1"/>
</dbReference>
<dbReference type="eggNOG" id="COG1020">
    <property type="taxonomic scope" value="Bacteria"/>
</dbReference>
<dbReference type="OrthoDB" id="51171at2"/>
<dbReference type="KEGG" id="ccb:Clocel_2279"/>
<dbReference type="FunFam" id="3.40.50.980:FF:000001">
    <property type="entry name" value="Non-ribosomal peptide synthetase"/>
    <property type="match status" value="1"/>
</dbReference>
<keyword evidence="3" id="KW-1185">Reference proteome</keyword>
<dbReference type="InterPro" id="IPR045851">
    <property type="entry name" value="AMP-bd_C_sf"/>
</dbReference>
<dbReference type="SUPFAM" id="SSF52777">
    <property type="entry name" value="CoA-dependent acyltransferases"/>
    <property type="match status" value="1"/>
</dbReference>
<dbReference type="GO" id="GO:0043041">
    <property type="term" value="P:amino acid activation for nonribosomal peptide biosynthetic process"/>
    <property type="evidence" value="ECO:0007669"/>
    <property type="project" value="TreeGrafter"/>
</dbReference>
<dbReference type="InterPro" id="IPR009081">
    <property type="entry name" value="PP-bd_ACP"/>
</dbReference>
<accession>D9SP46</accession>
<dbReference type="PROSITE" id="PS00455">
    <property type="entry name" value="AMP_BINDING"/>
    <property type="match status" value="1"/>
</dbReference>
<dbReference type="InterPro" id="IPR025110">
    <property type="entry name" value="AMP-bd_C"/>
</dbReference>
<dbReference type="GO" id="GO:0005737">
    <property type="term" value="C:cytoplasm"/>
    <property type="evidence" value="ECO:0007669"/>
    <property type="project" value="TreeGrafter"/>
</dbReference>
<evidence type="ECO:0000313" key="3">
    <source>
        <dbReference type="Proteomes" id="UP000002730"/>
    </source>
</evidence>
<gene>
    <name evidence="2" type="ordered locus">Clocel_2279</name>
</gene>
<proteinExistence type="predicted"/>
<dbReference type="GO" id="GO:0044550">
    <property type="term" value="P:secondary metabolite biosynthetic process"/>
    <property type="evidence" value="ECO:0007669"/>
    <property type="project" value="TreeGrafter"/>
</dbReference>
<dbReference type="GO" id="GO:0003824">
    <property type="term" value="F:catalytic activity"/>
    <property type="evidence" value="ECO:0007669"/>
    <property type="project" value="InterPro"/>
</dbReference>